<proteinExistence type="predicted"/>
<dbReference type="EMBL" id="JABXJJ020000009">
    <property type="protein sequence ID" value="MDI5969420.1"/>
    <property type="molecule type" value="Genomic_DNA"/>
</dbReference>
<dbReference type="Pfam" id="PF20199">
    <property type="entry name" value="RepSA"/>
    <property type="match status" value="1"/>
</dbReference>
<accession>A0AA90KFL0</accession>
<dbReference type="AlphaFoldDB" id="A0AA90KFL0"/>
<gene>
    <name evidence="1" type="ORF">POF50_008695</name>
</gene>
<name>A0AA90KFL0_9ACTN</name>
<reference evidence="1" key="1">
    <citation type="submission" date="2023-05" db="EMBL/GenBank/DDBJ databases">
        <title>Streptantibioticus silvisoli sp. nov., acidotolerant actinomycetes 1 from pine litter.</title>
        <authorList>
            <person name="Swiecimska M."/>
            <person name="Golinska P."/>
            <person name="Sangal V."/>
            <person name="Wachnowicz B."/>
            <person name="Goodfellow M."/>
        </authorList>
    </citation>
    <scope>NUCLEOTIDE SEQUENCE</scope>
    <source>
        <strain evidence="1">SL13</strain>
    </source>
</reference>
<comment type="caution">
    <text evidence="1">The sequence shown here is derived from an EMBL/GenBank/DDBJ whole genome shotgun (WGS) entry which is preliminary data.</text>
</comment>
<evidence type="ECO:0000313" key="1">
    <source>
        <dbReference type="EMBL" id="MDI5969420.1"/>
    </source>
</evidence>
<organism evidence="1">
    <name type="scientific">Streptantibioticus silvisoli</name>
    <dbReference type="NCBI Taxonomy" id="2705255"/>
    <lineage>
        <taxon>Bacteria</taxon>
        <taxon>Bacillati</taxon>
        <taxon>Actinomycetota</taxon>
        <taxon>Actinomycetes</taxon>
        <taxon>Kitasatosporales</taxon>
        <taxon>Streptomycetaceae</taxon>
        <taxon>Streptantibioticus</taxon>
    </lineage>
</organism>
<dbReference type="InterPro" id="IPR046828">
    <property type="entry name" value="RepSA"/>
</dbReference>
<protein>
    <submittedName>
        <fullName evidence="1">Uncharacterized protein</fullName>
    </submittedName>
</protein>
<sequence length="57" mass="6199">MGTGPKVDPATGLILRHLDSAQMPASCLLVRCGNRRTTRCRSCAEVYRHDSAAPTRT</sequence>
<dbReference type="RefSeq" id="WP_271312222.1">
    <property type="nucleotide sequence ID" value="NZ_JABXJJ020000009.1"/>
</dbReference>